<protein>
    <submittedName>
        <fullName evidence="1">DUF177 domain-containing protein</fullName>
    </submittedName>
</protein>
<reference evidence="1" key="1">
    <citation type="submission" date="2019-04" db="EMBL/GenBank/DDBJ databases">
        <title>Microbes associate with the intestines of laboratory mice.</title>
        <authorList>
            <person name="Navarre W."/>
            <person name="Wong E."/>
            <person name="Huang K."/>
            <person name="Tropini C."/>
            <person name="Ng K."/>
            <person name="Yu B."/>
        </authorList>
    </citation>
    <scope>NUCLEOTIDE SEQUENCE</scope>
    <source>
        <strain evidence="1">NM01_1-7b</strain>
    </source>
</reference>
<evidence type="ECO:0000313" key="1">
    <source>
        <dbReference type="EMBL" id="TGY98222.1"/>
    </source>
</evidence>
<dbReference type="Proteomes" id="UP000304953">
    <property type="component" value="Unassembled WGS sequence"/>
</dbReference>
<accession>A0AC61S1S4</accession>
<keyword evidence="2" id="KW-1185">Reference proteome</keyword>
<name>A0AC61S1S4_9FIRM</name>
<dbReference type="EMBL" id="SRYA01000001">
    <property type="protein sequence ID" value="TGY98222.1"/>
    <property type="molecule type" value="Genomic_DNA"/>
</dbReference>
<sequence>MRVELADIISCENKEMSRQVEIELSSFDSRLGQFPIRTKQPFVMEFVNEDGKRLLIQGETEVTIRIPCDRCLEEVDWTFSIKVDKEIDLTGDNEEKSMENLNYMTGTSLDVDQLIFGEILVSWPMKVLCREDCKGICKRCGANLNQAECQCQRTEPDPRMAAIQDIFNKFKEV</sequence>
<gene>
    <name evidence="1" type="ORF">E5329_00080</name>
</gene>
<organism evidence="1 2">
    <name type="scientific">Petralouisia muris</name>
    <dbReference type="NCBI Taxonomy" id="3032872"/>
    <lineage>
        <taxon>Bacteria</taxon>
        <taxon>Bacillati</taxon>
        <taxon>Bacillota</taxon>
        <taxon>Clostridia</taxon>
        <taxon>Lachnospirales</taxon>
        <taxon>Lachnospiraceae</taxon>
        <taxon>Petralouisia</taxon>
    </lineage>
</organism>
<evidence type="ECO:0000313" key="2">
    <source>
        <dbReference type="Proteomes" id="UP000304953"/>
    </source>
</evidence>
<proteinExistence type="predicted"/>
<comment type="caution">
    <text evidence="1">The sequence shown here is derived from an EMBL/GenBank/DDBJ whole genome shotgun (WGS) entry which is preliminary data.</text>
</comment>